<evidence type="ECO:0000313" key="2">
    <source>
        <dbReference type="Proteomes" id="UP000005809"/>
    </source>
</evidence>
<sequence>MAKSYILNIKDTNGNWVGIPNLIGQKGETGLTGARGVDGVGITNITQQDKKLIVDLSNNTRKEFTIPSTELLSGSDLLNKITNEVPTNSPSITNFKTHLNIPSTTDIKTIQDMSFVDNKLKLTMSDNTSKEVTIKSGGIEFKTLFEGRHFFKDFTLENIPTEWKYIFITIVVSDGYTMVITGCNRPINDNEVHYITNNVANRSYGLFIKVNTLYTSDMMRDDTYVVKVQVII</sequence>
<dbReference type="PATRIC" id="fig|620833.3.peg.1317"/>
<dbReference type="RefSeq" id="WP_005967518.1">
    <property type="nucleotide sequence ID" value="NZ_JH815384.1"/>
</dbReference>
<dbReference type="AlphaFoldDB" id="K1GJ78"/>
<dbReference type="Proteomes" id="UP000005809">
    <property type="component" value="Unassembled WGS sequence"/>
</dbReference>
<gene>
    <name evidence="1" type="ORF">FPOG_00315</name>
</gene>
<protein>
    <submittedName>
        <fullName evidence="1">Uncharacterized protein</fullName>
    </submittedName>
</protein>
<name>K1GJ78_9FUSO</name>
<evidence type="ECO:0000313" key="1">
    <source>
        <dbReference type="EMBL" id="EKA93410.1"/>
    </source>
</evidence>
<reference evidence="1 2" key="1">
    <citation type="submission" date="2012-05" db="EMBL/GenBank/DDBJ databases">
        <title>The Genome Sequence of Fusobacterium periodontium Oral Taxon 201 Strain D10.</title>
        <authorList>
            <consortium name="The Broad Institute Genome Sequencing Platform"/>
            <consortium name="The Broad Institute Genome Sequencing Center for Infectious Disease"/>
            <person name="Earl A."/>
            <person name="Ward D."/>
            <person name="Feldgarden M."/>
            <person name="Gevers D."/>
            <person name="Strauss J."/>
            <person name="Sibley C."/>
            <person name="White A."/>
            <person name="Ambrose C.E."/>
            <person name="Allen-Vercoe E."/>
            <person name="Walker B."/>
            <person name="Young S.K."/>
            <person name="Zeng Q."/>
            <person name="Gargeya S."/>
            <person name="Fitzgerald M."/>
            <person name="Haas B."/>
            <person name="Abouelleil A."/>
            <person name="Alvarado L."/>
            <person name="Arachchi H.M."/>
            <person name="Berlin A.M."/>
            <person name="Chapman S.B."/>
            <person name="Goldberg J."/>
            <person name="Griggs A."/>
            <person name="Gujja S."/>
            <person name="Hansen M."/>
            <person name="Howarth C."/>
            <person name="Imamovic A."/>
            <person name="Larimer J."/>
            <person name="McCowan C."/>
            <person name="Montmayeur A."/>
            <person name="Murphy C."/>
            <person name="Neiman D."/>
            <person name="Pearson M."/>
            <person name="Priest M."/>
            <person name="Roberts A."/>
            <person name="Saif S."/>
            <person name="Shea T."/>
            <person name="Sisk P."/>
            <person name="Sykes S."/>
            <person name="Wortman J."/>
            <person name="Nusbaum C."/>
            <person name="Birren B."/>
        </authorList>
    </citation>
    <scope>NUCLEOTIDE SEQUENCE [LARGE SCALE GENOMIC DNA]</scope>
    <source>
        <strain evidence="1 2">D10</strain>
    </source>
</reference>
<dbReference type="EMBL" id="ACIF01000221">
    <property type="protein sequence ID" value="EKA93410.1"/>
    <property type="molecule type" value="Genomic_DNA"/>
</dbReference>
<comment type="caution">
    <text evidence="1">The sequence shown here is derived from an EMBL/GenBank/DDBJ whole genome shotgun (WGS) entry which is preliminary data.</text>
</comment>
<accession>K1GJ78</accession>
<dbReference type="HOGENOM" id="CLU_1193420_0_0_0"/>
<organism evidence="1 2">
    <name type="scientific">Fusobacterium periodonticum D10</name>
    <dbReference type="NCBI Taxonomy" id="620833"/>
    <lineage>
        <taxon>Bacteria</taxon>
        <taxon>Fusobacteriati</taxon>
        <taxon>Fusobacteriota</taxon>
        <taxon>Fusobacteriia</taxon>
        <taxon>Fusobacteriales</taxon>
        <taxon>Fusobacteriaceae</taxon>
        <taxon>Fusobacterium</taxon>
    </lineage>
</organism>
<proteinExistence type="predicted"/>